<proteinExistence type="predicted"/>
<protein>
    <submittedName>
        <fullName evidence="1">Uncharacterized protein</fullName>
    </submittedName>
</protein>
<dbReference type="EMBL" id="MLJW01003582">
    <property type="protein sequence ID" value="OIQ71739.1"/>
    <property type="molecule type" value="Genomic_DNA"/>
</dbReference>
<reference evidence="1" key="1">
    <citation type="submission" date="2016-10" db="EMBL/GenBank/DDBJ databases">
        <title>Sequence of Gallionella enrichment culture.</title>
        <authorList>
            <person name="Poehlein A."/>
            <person name="Muehling M."/>
            <person name="Daniel R."/>
        </authorList>
    </citation>
    <scope>NUCLEOTIDE SEQUENCE</scope>
</reference>
<sequence length="234" mass="25643">MAQRRQRRGDVGALGADLDAQRGLADRRQQLVDVDRRADALGQPQALEPGGGQHDAVVVAGVELAQPGVEIAAQRRDAQIGPQRADLHFTAQARGADHGSGRQLAPVRRARRHPGVARVLALHDQRQGEALGQVHRHVLQRVHREVGAAVLERLLEFLDEQPLAADFRQRAVENLVAARGHALEHDFAIRIQRAQQALHVFGLPQREAAFAGRDDQAPRIRRGRFSGILHGGQS</sequence>
<evidence type="ECO:0000313" key="1">
    <source>
        <dbReference type="EMBL" id="OIQ71739.1"/>
    </source>
</evidence>
<accession>A0A1J5Q2Q8</accession>
<gene>
    <name evidence="1" type="ORF">GALL_466420</name>
</gene>
<dbReference type="AlphaFoldDB" id="A0A1J5Q2Q8"/>
<name>A0A1J5Q2Q8_9ZZZZ</name>
<organism evidence="1">
    <name type="scientific">mine drainage metagenome</name>
    <dbReference type="NCBI Taxonomy" id="410659"/>
    <lineage>
        <taxon>unclassified sequences</taxon>
        <taxon>metagenomes</taxon>
        <taxon>ecological metagenomes</taxon>
    </lineage>
</organism>
<comment type="caution">
    <text evidence="1">The sequence shown here is derived from an EMBL/GenBank/DDBJ whole genome shotgun (WGS) entry which is preliminary data.</text>
</comment>